<comment type="caution">
    <text evidence="1">The sequence shown here is derived from an EMBL/GenBank/DDBJ whole genome shotgun (WGS) entry which is preliminary data.</text>
</comment>
<dbReference type="AlphaFoldDB" id="A0A4U1MI54"/>
<accession>A0A4U1MI54</accession>
<gene>
    <name evidence="1" type="ORF">FBF83_12820</name>
</gene>
<name>A0A4U1MI54_9BACL</name>
<dbReference type="OrthoDB" id="9850888at2"/>
<dbReference type="Proteomes" id="UP000310541">
    <property type="component" value="Unassembled WGS sequence"/>
</dbReference>
<dbReference type="RefSeq" id="WP_136947549.1">
    <property type="nucleotide sequence ID" value="NZ_SWFM01000003.1"/>
</dbReference>
<proteinExistence type="predicted"/>
<reference evidence="1 2" key="1">
    <citation type="submission" date="2019-04" db="EMBL/GenBank/DDBJ databases">
        <title>Genome sequence of Bacillus hwajinpoensis strain Y2.</title>
        <authorList>
            <person name="Fair J.L."/>
            <person name="Maclea K.S."/>
        </authorList>
    </citation>
    <scope>NUCLEOTIDE SEQUENCE [LARGE SCALE GENOMIC DNA]</scope>
    <source>
        <strain evidence="1 2">Y2</strain>
    </source>
</reference>
<evidence type="ECO:0000313" key="2">
    <source>
        <dbReference type="Proteomes" id="UP000310541"/>
    </source>
</evidence>
<sequence length="96" mass="11356">MFCFIHQHKSIIPEVRNQFLIRLEEALNQLNRPYGFHKNHYTIIINKGMDELTITMSERQILIFSNYDFEDGSTITDLVIEKAMDIFGSISVRIEY</sequence>
<dbReference type="EMBL" id="SWFM01000003">
    <property type="protein sequence ID" value="TKD70132.1"/>
    <property type="molecule type" value="Genomic_DNA"/>
</dbReference>
<evidence type="ECO:0000313" key="1">
    <source>
        <dbReference type="EMBL" id="TKD70132.1"/>
    </source>
</evidence>
<organism evidence="1 2">
    <name type="scientific">Guptibacillus hwajinpoensis</name>
    <dbReference type="NCBI Taxonomy" id="208199"/>
    <lineage>
        <taxon>Bacteria</taxon>
        <taxon>Bacillati</taxon>
        <taxon>Bacillota</taxon>
        <taxon>Bacilli</taxon>
        <taxon>Bacillales</taxon>
        <taxon>Guptibacillaceae</taxon>
        <taxon>Guptibacillus</taxon>
    </lineage>
</organism>
<protein>
    <submittedName>
        <fullName evidence="1">Uncharacterized protein</fullName>
    </submittedName>
</protein>